<dbReference type="WBParaSite" id="Pan_g2007.t1">
    <property type="protein sequence ID" value="Pan_g2007.t1"/>
    <property type="gene ID" value="Pan_g2007"/>
</dbReference>
<keyword evidence="1" id="KW-1185">Reference proteome</keyword>
<dbReference type="AlphaFoldDB" id="A0A7E4VEF3"/>
<accession>A0A7E4VEF3</accession>
<proteinExistence type="predicted"/>
<reference evidence="2" key="2">
    <citation type="submission" date="2020-10" db="UniProtKB">
        <authorList>
            <consortium name="WormBaseParasite"/>
        </authorList>
    </citation>
    <scope>IDENTIFICATION</scope>
</reference>
<protein>
    <submittedName>
        <fullName evidence="2">DUF4258 domain-containing protein</fullName>
    </submittedName>
</protein>
<name>A0A7E4VEF3_PANRE</name>
<organism evidence="1 2">
    <name type="scientific">Panagrellus redivivus</name>
    <name type="common">Microworm</name>
    <dbReference type="NCBI Taxonomy" id="6233"/>
    <lineage>
        <taxon>Eukaryota</taxon>
        <taxon>Metazoa</taxon>
        <taxon>Ecdysozoa</taxon>
        <taxon>Nematoda</taxon>
        <taxon>Chromadorea</taxon>
        <taxon>Rhabditida</taxon>
        <taxon>Tylenchina</taxon>
        <taxon>Panagrolaimomorpha</taxon>
        <taxon>Panagrolaimoidea</taxon>
        <taxon>Panagrolaimidae</taxon>
        <taxon>Panagrellus</taxon>
    </lineage>
</organism>
<evidence type="ECO:0000313" key="1">
    <source>
        <dbReference type="Proteomes" id="UP000492821"/>
    </source>
</evidence>
<reference evidence="1" key="1">
    <citation type="journal article" date="2013" name="Genetics">
        <title>The draft genome and transcriptome of Panagrellus redivivus are shaped by the harsh demands of a free-living lifestyle.</title>
        <authorList>
            <person name="Srinivasan J."/>
            <person name="Dillman A.R."/>
            <person name="Macchietto M.G."/>
            <person name="Heikkinen L."/>
            <person name="Lakso M."/>
            <person name="Fracchia K.M."/>
            <person name="Antoshechkin I."/>
            <person name="Mortazavi A."/>
            <person name="Wong G."/>
            <person name="Sternberg P.W."/>
        </authorList>
    </citation>
    <scope>NUCLEOTIDE SEQUENCE [LARGE SCALE GENOMIC DNA]</scope>
    <source>
        <strain evidence="1">MT8872</strain>
    </source>
</reference>
<sequence>MPIAMLYALILDTRLKRSFREDLVIELRTSTLDVIRLAGQDSLRLCAFPLNYLVLLYNKDPKRYVQGRKPRTDEM</sequence>
<evidence type="ECO:0000313" key="2">
    <source>
        <dbReference type="WBParaSite" id="Pan_g2007.t1"/>
    </source>
</evidence>
<dbReference type="Proteomes" id="UP000492821">
    <property type="component" value="Unassembled WGS sequence"/>
</dbReference>